<evidence type="ECO:0000256" key="6">
    <source>
        <dbReference type="ARBA" id="ARBA00022840"/>
    </source>
</evidence>
<evidence type="ECO:0000256" key="8">
    <source>
        <dbReference type="ARBA" id="ARBA00023136"/>
    </source>
</evidence>
<evidence type="ECO:0000256" key="1">
    <source>
        <dbReference type="ARBA" id="ARBA00022448"/>
    </source>
</evidence>
<dbReference type="InterPro" id="IPR011868">
    <property type="entry name" value="ModC_ABC_ATP-bd"/>
</dbReference>
<dbReference type="Gene3D" id="3.40.50.300">
    <property type="entry name" value="P-loop containing nucleotide triphosphate hydrolases"/>
    <property type="match status" value="1"/>
</dbReference>
<keyword evidence="1" id="KW-0813">Transport</keyword>
<feature type="domain" description="Mop" evidence="11">
    <location>
        <begin position="290"/>
        <end position="354"/>
    </location>
</feature>
<dbReference type="PANTHER" id="PTHR43514">
    <property type="entry name" value="ABC TRANSPORTER I FAMILY MEMBER 10"/>
    <property type="match status" value="1"/>
</dbReference>
<dbReference type="InterPro" id="IPR050334">
    <property type="entry name" value="Molybdenum_import_ModC"/>
</dbReference>
<dbReference type="RefSeq" id="WP_105532857.1">
    <property type="nucleotide sequence ID" value="NZ_PUGF01000015.1"/>
</dbReference>
<dbReference type="SUPFAM" id="SSF50331">
    <property type="entry name" value="MOP-like"/>
    <property type="match status" value="1"/>
</dbReference>
<dbReference type="PANTHER" id="PTHR43514:SF10">
    <property type="entry name" value="MOLYBDENUM IMPORT ATP-BINDING PROTEIN MODC 2"/>
    <property type="match status" value="1"/>
</dbReference>
<dbReference type="InterPro" id="IPR003439">
    <property type="entry name" value="ABC_transporter-like_ATP-bd"/>
</dbReference>
<keyword evidence="8" id="KW-0472">Membrane</keyword>
<dbReference type="PROSITE" id="PS50893">
    <property type="entry name" value="ABC_TRANSPORTER_2"/>
    <property type="match status" value="1"/>
</dbReference>
<keyword evidence="7" id="KW-1278">Translocase</keyword>
<evidence type="ECO:0000259" key="11">
    <source>
        <dbReference type="PROSITE" id="PS51866"/>
    </source>
</evidence>
<evidence type="ECO:0000313" key="12">
    <source>
        <dbReference type="EMBL" id="PRC92198.1"/>
    </source>
</evidence>
<keyword evidence="4" id="KW-0997">Cell inner membrane</keyword>
<keyword evidence="6 12" id="KW-0067">ATP-binding</keyword>
<comment type="caution">
    <text evidence="12">The sequence shown here is derived from an EMBL/GenBank/DDBJ whole genome shotgun (WGS) entry which is preliminary data.</text>
</comment>
<dbReference type="InterPro" id="IPR003593">
    <property type="entry name" value="AAA+_ATPase"/>
</dbReference>
<dbReference type="InterPro" id="IPR008995">
    <property type="entry name" value="Mo/tungstate-bd_C_term_dom"/>
</dbReference>
<dbReference type="AlphaFoldDB" id="A0A2S9GWX0"/>
<feature type="domain" description="ABC transporter" evidence="10">
    <location>
        <begin position="1"/>
        <end position="231"/>
    </location>
</feature>
<evidence type="ECO:0000256" key="4">
    <source>
        <dbReference type="ARBA" id="ARBA00022519"/>
    </source>
</evidence>
<dbReference type="InterPro" id="IPR004606">
    <property type="entry name" value="Mop_domain"/>
</dbReference>
<dbReference type="NCBIfam" id="TIGR02142">
    <property type="entry name" value="modC_ABC"/>
    <property type="match status" value="1"/>
</dbReference>
<evidence type="ECO:0000256" key="2">
    <source>
        <dbReference type="ARBA" id="ARBA00022475"/>
    </source>
</evidence>
<evidence type="ECO:0000256" key="7">
    <source>
        <dbReference type="ARBA" id="ARBA00022967"/>
    </source>
</evidence>
<evidence type="ECO:0000313" key="13">
    <source>
        <dbReference type="Proteomes" id="UP000237839"/>
    </source>
</evidence>
<protein>
    <submittedName>
        <fullName evidence="12">Molybdate ABC transporter, ATP-binding protein</fullName>
    </submittedName>
</protein>
<gene>
    <name evidence="12" type="ORF">S2091_3114</name>
</gene>
<dbReference type="GO" id="GO:0005524">
    <property type="term" value="F:ATP binding"/>
    <property type="evidence" value="ECO:0007669"/>
    <property type="project" value="UniProtKB-KW"/>
</dbReference>
<evidence type="ECO:0000259" key="10">
    <source>
        <dbReference type="PROSITE" id="PS50893"/>
    </source>
</evidence>
<dbReference type="Proteomes" id="UP000237839">
    <property type="component" value="Unassembled WGS sequence"/>
</dbReference>
<dbReference type="PROSITE" id="PS51866">
    <property type="entry name" value="MOP"/>
    <property type="match status" value="1"/>
</dbReference>
<evidence type="ECO:0000256" key="5">
    <source>
        <dbReference type="ARBA" id="ARBA00022741"/>
    </source>
</evidence>
<keyword evidence="3 9" id="KW-0500">Molybdenum</keyword>
<keyword evidence="5" id="KW-0547">Nucleotide-binding</keyword>
<dbReference type="OrthoDB" id="5298774at2"/>
<dbReference type="Pfam" id="PF03459">
    <property type="entry name" value="TOBE"/>
    <property type="match status" value="1"/>
</dbReference>
<dbReference type="SUPFAM" id="SSF52540">
    <property type="entry name" value="P-loop containing nucleoside triphosphate hydrolases"/>
    <property type="match status" value="1"/>
</dbReference>
<dbReference type="Gene3D" id="2.40.50.100">
    <property type="match status" value="1"/>
</dbReference>
<name>A0A2S9GWX0_9BURK</name>
<dbReference type="GO" id="GO:0016887">
    <property type="term" value="F:ATP hydrolysis activity"/>
    <property type="evidence" value="ECO:0007669"/>
    <property type="project" value="InterPro"/>
</dbReference>
<dbReference type="PROSITE" id="PS00211">
    <property type="entry name" value="ABC_TRANSPORTER_1"/>
    <property type="match status" value="1"/>
</dbReference>
<proteinExistence type="predicted"/>
<evidence type="ECO:0000256" key="3">
    <source>
        <dbReference type="ARBA" id="ARBA00022505"/>
    </source>
</evidence>
<keyword evidence="2" id="KW-1003">Cell membrane</keyword>
<accession>A0A2S9GWX0</accession>
<dbReference type="GO" id="GO:0140359">
    <property type="term" value="F:ABC-type transporter activity"/>
    <property type="evidence" value="ECO:0007669"/>
    <property type="project" value="InterPro"/>
</dbReference>
<reference evidence="12 13" key="1">
    <citation type="submission" date="2018-02" db="EMBL/GenBank/DDBJ databases">
        <title>Solimicrobium silvestre gen. nov., sp. nov., isolated from alpine forest soil.</title>
        <authorList>
            <person name="Margesin R."/>
            <person name="Albuquerque L."/>
            <person name="Zhang D.-C."/>
            <person name="Froufe H.J.C."/>
            <person name="Severino R."/>
            <person name="Roxo I."/>
            <person name="Egas C."/>
            <person name="Da Costa M.S."/>
        </authorList>
    </citation>
    <scope>NUCLEOTIDE SEQUENCE [LARGE SCALE GENOMIC DNA]</scope>
    <source>
        <strain evidence="12 13">S20-91</strain>
    </source>
</reference>
<keyword evidence="13" id="KW-1185">Reference proteome</keyword>
<dbReference type="GO" id="GO:0015098">
    <property type="term" value="F:molybdate ion transmembrane transporter activity"/>
    <property type="evidence" value="ECO:0007669"/>
    <property type="project" value="InterPro"/>
</dbReference>
<dbReference type="InterPro" id="IPR005116">
    <property type="entry name" value="Transp-assoc_OB_typ1"/>
</dbReference>
<dbReference type="SMART" id="SM00382">
    <property type="entry name" value="AAA"/>
    <property type="match status" value="1"/>
</dbReference>
<sequence>MSGVHLQLKLPNLAIDLSLPNIGISAIVGPSGAGKTTLLRAVAGLESVCRGRVDINGAVWQDDTQKIFLAAHQRSVGFVFQEASLFTHLSVQGNLEFGLRRIPVAEQKVSLSQAVELLGIGPLLNRSPATLSGGEKQRVAIARALATSPKLLLMDEPLASLDEPRKAEIFPYLERLHSELEIPLLYVSHATDEVARLADYVVMLDAGQVRASGSVFELLTRADLPFAHGDAASALIGAKVIAHDPHYQLSQFEFSGGILWLPHSATALGNTVRLRIQARDVSLSLTQQIGSSILNSLAVKISAIQGDALGLVMVELDAGGTRLLARITRKSAEQLGLVIGMALFAQIKGVAILK</sequence>
<dbReference type="Pfam" id="PF00005">
    <property type="entry name" value="ABC_tran"/>
    <property type="match status" value="1"/>
</dbReference>
<evidence type="ECO:0000256" key="9">
    <source>
        <dbReference type="PROSITE-ProRule" id="PRU01213"/>
    </source>
</evidence>
<dbReference type="InterPro" id="IPR027417">
    <property type="entry name" value="P-loop_NTPase"/>
</dbReference>
<organism evidence="12 13">
    <name type="scientific">Solimicrobium silvestre</name>
    <dbReference type="NCBI Taxonomy" id="2099400"/>
    <lineage>
        <taxon>Bacteria</taxon>
        <taxon>Pseudomonadati</taxon>
        <taxon>Pseudomonadota</taxon>
        <taxon>Betaproteobacteria</taxon>
        <taxon>Burkholderiales</taxon>
        <taxon>Oxalobacteraceae</taxon>
        <taxon>Solimicrobium</taxon>
    </lineage>
</organism>
<dbReference type="InterPro" id="IPR017871">
    <property type="entry name" value="ABC_transporter-like_CS"/>
</dbReference>
<dbReference type="GO" id="GO:0016020">
    <property type="term" value="C:membrane"/>
    <property type="evidence" value="ECO:0007669"/>
    <property type="project" value="InterPro"/>
</dbReference>
<dbReference type="EMBL" id="PUGF01000015">
    <property type="protein sequence ID" value="PRC92198.1"/>
    <property type="molecule type" value="Genomic_DNA"/>
</dbReference>